<accession>A0A0K2T8U1</accession>
<organism evidence="1">
    <name type="scientific">Lepeophtheirus salmonis</name>
    <name type="common">Salmon louse</name>
    <name type="synonym">Caligus salmonis</name>
    <dbReference type="NCBI Taxonomy" id="72036"/>
    <lineage>
        <taxon>Eukaryota</taxon>
        <taxon>Metazoa</taxon>
        <taxon>Ecdysozoa</taxon>
        <taxon>Arthropoda</taxon>
        <taxon>Crustacea</taxon>
        <taxon>Multicrustacea</taxon>
        <taxon>Hexanauplia</taxon>
        <taxon>Copepoda</taxon>
        <taxon>Siphonostomatoida</taxon>
        <taxon>Caligidae</taxon>
        <taxon>Lepeophtheirus</taxon>
    </lineage>
</organism>
<dbReference type="AlphaFoldDB" id="A0A0K2T8U1"/>
<protein>
    <submittedName>
        <fullName evidence="1">Uncharacterized protein</fullName>
    </submittedName>
</protein>
<dbReference type="EMBL" id="HACA01004510">
    <property type="protein sequence ID" value="CDW21871.1"/>
    <property type="molecule type" value="Transcribed_RNA"/>
</dbReference>
<proteinExistence type="predicted"/>
<reference evidence="1" key="1">
    <citation type="submission" date="2014-05" db="EMBL/GenBank/DDBJ databases">
        <authorList>
            <person name="Chronopoulou M."/>
        </authorList>
    </citation>
    <scope>NUCLEOTIDE SEQUENCE</scope>
    <source>
        <tissue evidence="1">Whole organism</tissue>
    </source>
</reference>
<name>A0A0K2T8U1_LEPSM</name>
<sequence length="20" mass="2350">MEQLVLGLHQYQLCFCSSSY</sequence>
<evidence type="ECO:0000313" key="1">
    <source>
        <dbReference type="EMBL" id="CDW21871.1"/>
    </source>
</evidence>